<dbReference type="GO" id="GO:0006508">
    <property type="term" value="P:proteolysis"/>
    <property type="evidence" value="ECO:0007669"/>
    <property type="project" value="UniProtKB-KW"/>
</dbReference>
<dbReference type="GO" id="GO:0016805">
    <property type="term" value="F:dipeptidase activity"/>
    <property type="evidence" value="ECO:0007669"/>
    <property type="project" value="TreeGrafter"/>
</dbReference>
<reference evidence="5" key="2">
    <citation type="submission" date="2025-08" db="UniProtKB">
        <authorList>
            <consortium name="Ensembl"/>
        </authorList>
    </citation>
    <scope>IDENTIFICATION</scope>
</reference>
<sequence length="493" mass="54316">PVFILLHTPASSSSAAGSSPLKSLFQYIDDHQDQFIQRLAEWVAVQSESSDPAKWIEVEKMLNITAQRIREMGGSVELADVGTQQLSSGAVVPVPPVLLAEFPGDPKKATLCIYGHVDVQPAKKEDGWATNPYNLTEISGNLYGRGATDNKGPVLAWLHAVEVYQAIEQEIPLNLKFIIEGTEESGSFGLRELIMERNDSFFADVDYIVISDSVWASRNPALTYGARGSSYFFVEVDGPVDDFHSGVYGGSIHEPMTDLIALLASLVDHTGKILIPGVTDDVVPLTDSERKTYQNISFDLEDMKKVVGVKHFLQDTKVKVLMARWRHPSLSIHGIQGAFSEPGIKTVIPGRVIGKFSIRHVPSMNPPDVERKVQEHLKQVFNGLRSPNRMKVTSAIGAKPWVGKLCDNQYVAGGKAIKNVFGMEPELIREGSTVPILQDFQEVTGKSVMMLPIGGHDDGEHSKNEKISRYNFIEGTKLFAAYIYEHLMGGKND</sequence>
<dbReference type="SUPFAM" id="SSF53187">
    <property type="entry name" value="Zn-dependent exopeptidases"/>
    <property type="match status" value="1"/>
</dbReference>
<evidence type="ECO:0000313" key="5">
    <source>
        <dbReference type="Ensembl" id="ENSMMDP00005050436.1"/>
    </source>
</evidence>
<dbReference type="Ensembl" id="ENSMMDT00005051430.1">
    <property type="protein sequence ID" value="ENSMMDP00005050436.1"/>
    <property type="gene ID" value="ENSMMDG00005022820.1"/>
</dbReference>
<evidence type="ECO:0000259" key="4">
    <source>
        <dbReference type="Pfam" id="PF07687"/>
    </source>
</evidence>
<accession>A0A668AVL5</accession>
<name>A0A668AVL5_9TELE</name>
<dbReference type="AlphaFoldDB" id="A0A668AVL5"/>
<gene>
    <name evidence="5" type="primary">CNDP1</name>
</gene>
<proteinExistence type="predicted"/>
<keyword evidence="6" id="KW-1185">Reference proteome</keyword>
<dbReference type="InterPro" id="IPR051458">
    <property type="entry name" value="Cyt/Met_Dipeptidase"/>
</dbReference>
<dbReference type="Pfam" id="PF07687">
    <property type="entry name" value="M20_dimer"/>
    <property type="match status" value="1"/>
</dbReference>
<evidence type="ECO:0000256" key="2">
    <source>
        <dbReference type="ARBA" id="ARBA00022723"/>
    </source>
</evidence>
<organism evidence="5 6">
    <name type="scientific">Myripristis murdjan</name>
    <name type="common">pinecone soldierfish</name>
    <dbReference type="NCBI Taxonomy" id="586833"/>
    <lineage>
        <taxon>Eukaryota</taxon>
        <taxon>Metazoa</taxon>
        <taxon>Chordata</taxon>
        <taxon>Craniata</taxon>
        <taxon>Vertebrata</taxon>
        <taxon>Euteleostomi</taxon>
        <taxon>Actinopterygii</taxon>
        <taxon>Neopterygii</taxon>
        <taxon>Teleostei</taxon>
        <taxon>Neoteleostei</taxon>
        <taxon>Acanthomorphata</taxon>
        <taxon>Holocentriformes</taxon>
        <taxon>Holocentridae</taxon>
        <taxon>Myripristis</taxon>
    </lineage>
</organism>
<evidence type="ECO:0000256" key="1">
    <source>
        <dbReference type="ARBA" id="ARBA00022670"/>
    </source>
</evidence>
<dbReference type="CDD" id="cd05676">
    <property type="entry name" value="M20_dipept_like_CNDP"/>
    <property type="match status" value="1"/>
</dbReference>
<keyword evidence="3" id="KW-0378">Hydrolase</keyword>
<dbReference type="GO" id="GO:0005829">
    <property type="term" value="C:cytosol"/>
    <property type="evidence" value="ECO:0007669"/>
    <property type="project" value="TreeGrafter"/>
</dbReference>
<dbReference type="InterPro" id="IPR002933">
    <property type="entry name" value="Peptidase_M20"/>
</dbReference>
<reference evidence="5" key="1">
    <citation type="submission" date="2019-06" db="EMBL/GenBank/DDBJ databases">
        <authorList>
            <consortium name="Wellcome Sanger Institute Data Sharing"/>
        </authorList>
    </citation>
    <scope>NUCLEOTIDE SEQUENCE [LARGE SCALE GENOMIC DNA]</scope>
</reference>
<dbReference type="Gene3D" id="3.30.70.360">
    <property type="match status" value="1"/>
</dbReference>
<dbReference type="GeneTree" id="ENSGT00940000160484"/>
<keyword evidence="1" id="KW-0645">Protease</keyword>
<evidence type="ECO:0000256" key="3">
    <source>
        <dbReference type="ARBA" id="ARBA00022801"/>
    </source>
</evidence>
<dbReference type="PANTHER" id="PTHR43270">
    <property type="entry name" value="BETA-ALA-HIS DIPEPTIDASE"/>
    <property type="match status" value="1"/>
</dbReference>
<dbReference type="Gene3D" id="3.40.630.10">
    <property type="entry name" value="Zn peptidases"/>
    <property type="match status" value="1"/>
</dbReference>
<keyword evidence="2" id="KW-0479">Metal-binding</keyword>
<feature type="domain" description="Peptidase M20 dimerisation" evidence="4">
    <location>
        <begin position="224"/>
        <end position="380"/>
    </location>
</feature>
<dbReference type="PANTHER" id="PTHR43270:SF16">
    <property type="entry name" value="BETA-ALA-HIS DIPEPTIDASE-LIKE"/>
    <property type="match status" value="1"/>
</dbReference>
<dbReference type="Proteomes" id="UP000472263">
    <property type="component" value="Chromosome 16"/>
</dbReference>
<dbReference type="InterPro" id="IPR011650">
    <property type="entry name" value="Peptidase_M20_dimer"/>
</dbReference>
<protein>
    <submittedName>
        <fullName evidence="5">Carnosine dipeptidase 1</fullName>
    </submittedName>
</protein>
<evidence type="ECO:0000313" key="6">
    <source>
        <dbReference type="Proteomes" id="UP000472263"/>
    </source>
</evidence>
<dbReference type="Pfam" id="PF01546">
    <property type="entry name" value="Peptidase_M20"/>
    <property type="match status" value="1"/>
</dbReference>
<reference evidence="5" key="3">
    <citation type="submission" date="2025-09" db="UniProtKB">
        <authorList>
            <consortium name="Ensembl"/>
        </authorList>
    </citation>
    <scope>IDENTIFICATION</scope>
</reference>
<dbReference type="GO" id="GO:0046872">
    <property type="term" value="F:metal ion binding"/>
    <property type="evidence" value="ECO:0007669"/>
    <property type="project" value="UniProtKB-KW"/>
</dbReference>
<dbReference type="InParanoid" id="A0A668AVL5"/>